<keyword evidence="8 12" id="KW-1133">Transmembrane helix</keyword>
<evidence type="ECO:0000256" key="11">
    <source>
        <dbReference type="ARBA" id="ARBA00023303"/>
    </source>
</evidence>
<evidence type="ECO:0000256" key="10">
    <source>
        <dbReference type="ARBA" id="ARBA00023136"/>
    </source>
</evidence>
<evidence type="ECO:0000256" key="4">
    <source>
        <dbReference type="ARBA" id="ARBA00022692"/>
    </source>
</evidence>
<dbReference type="InterPro" id="IPR000210">
    <property type="entry name" value="BTB/POZ_dom"/>
</dbReference>
<dbReference type="PANTHER" id="PTHR11537">
    <property type="entry name" value="VOLTAGE-GATED POTASSIUM CHANNEL"/>
    <property type="match status" value="1"/>
</dbReference>
<dbReference type="InterPro" id="IPR005821">
    <property type="entry name" value="Ion_trans_dom"/>
</dbReference>
<keyword evidence="7" id="KW-0630">Potassium</keyword>
<gene>
    <name evidence="14" type="ORF">ODALV1_LOCUS20365</name>
</gene>
<keyword evidence="6" id="KW-0851">Voltage-gated channel</keyword>
<evidence type="ECO:0000256" key="2">
    <source>
        <dbReference type="ARBA" id="ARBA00022448"/>
    </source>
</evidence>
<organism evidence="14 15">
    <name type="scientific">Orchesella dallaii</name>
    <dbReference type="NCBI Taxonomy" id="48710"/>
    <lineage>
        <taxon>Eukaryota</taxon>
        <taxon>Metazoa</taxon>
        <taxon>Ecdysozoa</taxon>
        <taxon>Arthropoda</taxon>
        <taxon>Hexapoda</taxon>
        <taxon>Collembola</taxon>
        <taxon>Entomobryomorpha</taxon>
        <taxon>Entomobryoidea</taxon>
        <taxon>Orchesellidae</taxon>
        <taxon>Orchesellinae</taxon>
        <taxon>Orchesella</taxon>
    </lineage>
</organism>
<evidence type="ECO:0000256" key="7">
    <source>
        <dbReference type="ARBA" id="ARBA00022958"/>
    </source>
</evidence>
<dbReference type="Gene3D" id="1.20.120.350">
    <property type="entry name" value="Voltage-gated potassium channels. Chain C"/>
    <property type="match status" value="1"/>
</dbReference>
<dbReference type="SUPFAM" id="SSF81324">
    <property type="entry name" value="Voltage-gated potassium channels"/>
    <property type="match status" value="1"/>
</dbReference>
<evidence type="ECO:0000313" key="15">
    <source>
        <dbReference type="Proteomes" id="UP001642540"/>
    </source>
</evidence>
<evidence type="ECO:0000256" key="8">
    <source>
        <dbReference type="ARBA" id="ARBA00022989"/>
    </source>
</evidence>
<comment type="caution">
    <text evidence="14">The sequence shown here is derived from an EMBL/GenBank/DDBJ whole genome shotgun (WGS) entry which is preliminary data.</text>
</comment>
<sequence length="438" mass="49972">MVVENYNPIHQNGHQISLEPDSGFRFELSAPVLGVGALVGFALLMVGGVIRIKRANVTPSSSTQISVPSFITGEGSITSIGSRRNSWKGSIRETFTGFWGKLPRRIWNFYIDAFMIPSYRKEWGKYKLWSHRSPLRPERNNLLRAQLKQRKLEQKQKAYQELLQRKADAAPVPHNHRDCQRIRINVGGCHYETQVRTLSRFPETVLGDPRKRQKHYDPIADEYYFDRNRASFETILHFYQNGGKLRRPDNISTDILLDDAKFFQLGTAVVLQYQIDEGLSYAAQPDDILPKNTFLRKVWLLFDYADSSTQARIVAIISVASVVTSIAVFCIETLEELQGGDEYTISSSGFATAEEFDPLDIGDPFFLTESACSAWFFMEYLARLYSSPVKMKFVKGYLNIIDLFAILPYFILVIARSISESSVSTVRCSSFSFFCLNY</sequence>
<dbReference type="EMBL" id="CAXLJM020000068">
    <property type="protein sequence ID" value="CAL8123897.1"/>
    <property type="molecule type" value="Genomic_DNA"/>
</dbReference>
<dbReference type="Pfam" id="PF00520">
    <property type="entry name" value="Ion_trans"/>
    <property type="match status" value="1"/>
</dbReference>
<evidence type="ECO:0000256" key="1">
    <source>
        <dbReference type="ARBA" id="ARBA00004141"/>
    </source>
</evidence>
<evidence type="ECO:0000313" key="14">
    <source>
        <dbReference type="EMBL" id="CAL8123897.1"/>
    </source>
</evidence>
<evidence type="ECO:0000256" key="6">
    <source>
        <dbReference type="ARBA" id="ARBA00022882"/>
    </source>
</evidence>
<keyword evidence="5" id="KW-0631">Potassium channel</keyword>
<accession>A0ABP1R9K3</accession>
<dbReference type="InterPro" id="IPR011333">
    <property type="entry name" value="SKP1/BTB/POZ_sf"/>
</dbReference>
<evidence type="ECO:0000259" key="13">
    <source>
        <dbReference type="SMART" id="SM00225"/>
    </source>
</evidence>
<feature type="transmembrane region" description="Helical" evidence="12">
    <location>
        <begin position="397"/>
        <end position="418"/>
    </location>
</feature>
<name>A0ABP1R9K3_9HEXA</name>
<keyword evidence="2" id="KW-0813">Transport</keyword>
<keyword evidence="15" id="KW-1185">Reference proteome</keyword>
<dbReference type="InterPro" id="IPR027359">
    <property type="entry name" value="Volt_channel_dom_sf"/>
</dbReference>
<comment type="subcellular location">
    <subcellularLocation>
        <location evidence="1">Membrane</location>
        <topology evidence="1">Multi-pass membrane protein</topology>
    </subcellularLocation>
</comment>
<dbReference type="PRINTS" id="PR00169">
    <property type="entry name" value="KCHANNEL"/>
</dbReference>
<evidence type="ECO:0000256" key="12">
    <source>
        <dbReference type="SAM" id="Phobius"/>
    </source>
</evidence>
<dbReference type="Gene3D" id="3.30.710.10">
    <property type="entry name" value="Potassium Channel Kv1.1, Chain A"/>
    <property type="match status" value="1"/>
</dbReference>
<keyword evidence="10 12" id="KW-0472">Membrane</keyword>
<evidence type="ECO:0000256" key="9">
    <source>
        <dbReference type="ARBA" id="ARBA00023065"/>
    </source>
</evidence>
<protein>
    <recommendedName>
        <fullName evidence="13">BTB domain-containing protein</fullName>
    </recommendedName>
</protein>
<reference evidence="14 15" key="1">
    <citation type="submission" date="2024-08" db="EMBL/GenBank/DDBJ databases">
        <authorList>
            <person name="Cucini C."/>
            <person name="Frati F."/>
        </authorList>
    </citation>
    <scope>NUCLEOTIDE SEQUENCE [LARGE SCALE GENOMIC DNA]</scope>
</reference>
<feature type="transmembrane region" description="Helical" evidence="12">
    <location>
        <begin position="28"/>
        <end position="50"/>
    </location>
</feature>
<keyword evidence="11" id="KW-0407">Ion channel</keyword>
<dbReference type="PRINTS" id="PR01496">
    <property type="entry name" value="SHAKERCHANEL"/>
</dbReference>
<dbReference type="Proteomes" id="UP001642540">
    <property type="component" value="Unassembled WGS sequence"/>
</dbReference>
<keyword evidence="4 12" id="KW-0812">Transmembrane</keyword>
<evidence type="ECO:0000256" key="5">
    <source>
        <dbReference type="ARBA" id="ARBA00022826"/>
    </source>
</evidence>
<dbReference type="InterPro" id="IPR028325">
    <property type="entry name" value="VG_K_chnl"/>
</dbReference>
<dbReference type="InterPro" id="IPR003972">
    <property type="entry name" value="K_chnl_volt-dep_Kv1"/>
</dbReference>
<dbReference type="PANTHER" id="PTHR11537:SF113">
    <property type="entry name" value="POTASSIUM VOLTAGE-GATED CHANNEL PROTEIN SHAKER"/>
    <property type="match status" value="1"/>
</dbReference>
<feature type="domain" description="BTB" evidence="13">
    <location>
        <begin position="180"/>
        <end position="280"/>
    </location>
</feature>
<dbReference type="SMART" id="SM00225">
    <property type="entry name" value="BTB"/>
    <property type="match status" value="1"/>
</dbReference>
<dbReference type="SUPFAM" id="SSF54695">
    <property type="entry name" value="POZ domain"/>
    <property type="match status" value="1"/>
</dbReference>
<dbReference type="InterPro" id="IPR003131">
    <property type="entry name" value="T1-type_BTB"/>
</dbReference>
<dbReference type="Pfam" id="PF02214">
    <property type="entry name" value="BTB_2"/>
    <property type="match status" value="1"/>
</dbReference>
<keyword evidence="9" id="KW-0406">Ion transport</keyword>
<proteinExistence type="predicted"/>
<keyword evidence="3" id="KW-0633">Potassium transport</keyword>
<evidence type="ECO:0000256" key="3">
    <source>
        <dbReference type="ARBA" id="ARBA00022538"/>
    </source>
</evidence>